<dbReference type="Proteomes" id="UP000324222">
    <property type="component" value="Unassembled WGS sequence"/>
</dbReference>
<reference evidence="1 2" key="1">
    <citation type="submission" date="2019-05" db="EMBL/GenBank/DDBJ databases">
        <title>Another draft genome of Portunus trituberculatus and its Hox gene families provides insights of decapod evolution.</title>
        <authorList>
            <person name="Jeong J.-H."/>
            <person name="Song I."/>
            <person name="Kim S."/>
            <person name="Choi T."/>
            <person name="Kim D."/>
            <person name="Ryu S."/>
            <person name="Kim W."/>
        </authorList>
    </citation>
    <scope>NUCLEOTIDE SEQUENCE [LARGE SCALE GENOMIC DNA]</scope>
    <source>
        <tissue evidence="1">Muscle</tissue>
    </source>
</reference>
<gene>
    <name evidence="1" type="ORF">E2C01_011269</name>
</gene>
<name>A0A5B7DAZ3_PORTR</name>
<dbReference type="EMBL" id="VSRR010000675">
    <property type="protein sequence ID" value="MPC18389.1"/>
    <property type="molecule type" value="Genomic_DNA"/>
</dbReference>
<keyword evidence="2" id="KW-1185">Reference proteome</keyword>
<comment type="caution">
    <text evidence="1">The sequence shown here is derived from an EMBL/GenBank/DDBJ whole genome shotgun (WGS) entry which is preliminary data.</text>
</comment>
<evidence type="ECO:0000313" key="2">
    <source>
        <dbReference type="Proteomes" id="UP000324222"/>
    </source>
</evidence>
<sequence>MPSRISSAQVHYKKSRRLRLLTLPHMRAAPALTHHSQASSNRANQRCIGQLQPVITATLL</sequence>
<organism evidence="1 2">
    <name type="scientific">Portunus trituberculatus</name>
    <name type="common">Swimming crab</name>
    <name type="synonym">Neptunus trituberculatus</name>
    <dbReference type="NCBI Taxonomy" id="210409"/>
    <lineage>
        <taxon>Eukaryota</taxon>
        <taxon>Metazoa</taxon>
        <taxon>Ecdysozoa</taxon>
        <taxon>Arthropoda</taxon>
        <taxon>Crustacea</taxon>
        <taxon>Multicrustacea</taxon>
        <taxon>Malacostraca</taxon>
        <taxon>Eumalacostraca</taxon>
        <taxon>Eucarida</taxon>
        <taxon>Decapoda</taxon>
        <taxon>Pleocyemata</taxon>
        <taxon>Brachyura</taxon>
        <taxon>Eubrachyura</taxon>
        <taxon>Portunoidea</taxon>
        <taxon>Portunidae</taxon>
        <taxon>Portuninae</taxon>
        <taxon>Portunus</taxon>
    </lineage>
</organism>
<evidence type="ECO:0000313" key="1">
    <source>
        <dbReference type="EMBL" id="MPC18389.1"/>
    </source>
</evidence>
<dbReference type="AlphaFoldDB" id="A0A5B7DAZ3"/>
<accession>A0A5B7DAZ3</accession>
<proteinExistence type="predicted"/>
<protein>
    <submittedName>
        <fullName evidence="1">Uncharacterized protein</fullName>
    </submittedName>
</protein>